<feature type="domain" description="Alpha-D-phosphohexomutase alpha/beta/alpha" evidence="4">
    <location>
        <begin position="49"/>
        <end position="164"/>
    </location>
</feature>
<dbReference type="InterPro" id="IPR050060">
    <property type="entry name" value="Phosphoglucosamine_mutase"/>
</dbReference>
<sequence>MNTINHHNPELLSTSLERVALLQNMVLSASGWRLCFGPDQHSSSSVISPAQRDLVILGASIFAGYLKTKNPSGDLVVAVATDTRPTGPAIAEAAMRAFLAEGISPEYLGVCTTPEILAYTKQSDTLSGFFYITASHNPLGYNGFKFGLSDGAVLPGSEAWGLIDAFRKLGPDQEVAQPLLERALALPAETLAELDRVGPAHKEAARESYRRFALAVAGGTTTEEGPGSPLEQEFLVPLRKALAERPLGIVADLNGSARTTSVDRTLLPWLGARLVLQNDEPGMIRNQILPEGPGLAPTAELLEKHHRQDPAFQIGYAPDNDGDRGNLVFMDRTGAALSLEAQEVFALVVATELAWLHRSGAAPGKVGIVANGPTSARIDEIADWFGATLFRAEVGEANVISLAREKQDLGWSIPILGEGSNGGAIVPPATVRDPLSTVLAMMKLHAFSLERVLADQCQIQLPSEEPLLLSEVVNLLPRYTTIETDDPLAKMHVGSCSHKDLKARYESLLPRKIAPLERELAETLGVTSWEMWNYEGTRATRGPGNRRGNETGGLRVIFLDSRGKTRASLWMRGSGTEPVFRILADCAGENRPLAERMIRWQRDLVEEAARG</sequence>
<dbReference type="OrthoDB" id="9806956at2"/>
<dbReference type="Gene3D" id="3.40.120.10">
    <property type="entry name" value="Alpha-D-Glucose-1,6-Bisphosphate, subunit A, domain 3"/>
    <property type="match status" value="3"/>
</dbReference>
<dbReference type="Pfam" id="PF02880">
    <property type="entry name" value="PGM_PMM_III"/>
    <property type="match status" value="1"/>
</dbReference>
<dbReference type="Proteomes" id="UP000237350">
    <property type="component" value="Unassembled WGS sequence"/>
</dbReference>
<dbReference type="Pfam" id="PF02878">
    <property type="entry name" value="PGM_PMM_I"/>
    <property type="match status" value="1"/>
</dbReference>
<keyword evidence="3" id="KW-0597">Phosphoprotein</keyword>
<dbReference type="AlphaFoldDB" id="A0A2S4JG57"/>
<dbReference type="SUPFAM" id="SSF55957">
    <property type="entry name" value="Phosphoglucomutase, C-terminal domain"/>
    <property type="match status" value="1"/>
</dbReference>
<dbReference type="GO" id="GO:0005975">
    <property type="term" value="P:carbohydrate metabolic process"/>
    <property type="evidence" value="ECO:0007669"/>
    <property type="project" value="InterPro"/>
</dbReference>
<comment type="similarity">
    <text evidence="2">Belongs to the phosphohexose mutase family.</text>
</comment>
<evidence type="ECO:0000256" key="3">
    <source>
        <dbReference type="ARBA" id="ARBA00022553"/>
    </source>
</evidence>
<comment type="cofactor">
    <cofactor evidence="1">
        <name>Mg(2+)</name>
        <dbReference type="ChEBI" id="CHEBI:18420"/>
    </cofactor>
</comment>
<keyword evidence="7" id="KW-1185">Reference proteome</keyword>
<dbReference type="PANTHER" id="PTHR42946:SF1">
    <property type="entry name" value="PHOSPHOGLUCOMUTASE (ALPHA-D-GLUCOSE-1,6-BISPHOSPHATE-DEPENDENT)"/>
    <property type="match status" value="1"/>
</dbReference>
<dbReference type="InterPro" id="IPR016055">
    <property type="entry name" value="A-D-PHexomutase_a/b/a-I/II/III"/>
</dbReference>
<dbReference type="SUPFAM" id="SSF53738">
    <property type="entry name" value="Phosphoglucomutase, first 3 domains"/>
    <property type="match status" value="1"/>
</dbReference>
<evidence type="ECO:0000259" key="5">
    <source>
        <dbReference type="Pfam" id="PF02880"/>
    </source>
</evidence>
<name>A0A2S4JG57_9SPIO</name>
<dbReference type="RefSeq" id="WP_103681140.1">
    <property type="nucleotide sequence ID" value="NZ_LPWH01000122.1"/>
</dbReference>
<dbReference type="GO" id="GO:0004615">
    <property type="term" value="F:phosphomannomutase activity"/>
    <property type="evidence" value="ECO:0007669"/>
    <property type="project" value="TreeGrafter"/>
</dbReference>
<organism evidence="6 7">
    <name type="scientific">Alkalispirochaeta sphaeroplastigenens</name>
    <dbReference type="NCBI Taxonomy" id="1187066"/>
    <lineage>
        <taxon>Bacteria</taxon>
        <taxon>Pseudomonadati</taxon>
        <taxon>Spirochaetota</taxon>
        <taxon>Spirochaetia</taxon>
        <taxon>Spirochaetales</taxon>
        <taxon>Spirochaetaceae</taxon>
        <taxon>Alkalispirochaeta</taxon>
    </lineage>
</organism>
<reference evidence="7" key="1">
    <citation type="submission" date="2015-12" db="EMBL/GenBank/DDBJ databases">
        <authorList>
            <person name="Lodha T.D."/>
            <person name="Chintalapati S."/>
            <person name="Chintalapati V.R."/>
            <person name="Sravanthi T."/>
        </authorList>
    </citation>
    <scope>NUCLEOTIDE SEQUENCE [LARGE SCALE GENOMIC DNA]</scope>
    <source>
        <strain evidence="7">JC133</strain>
    </source>
</reference>
<dbReference type="InterPro" id="IPR036900">
    <property type="entry name" value="A-D-PHexomutase_C_sf"/>
</dbReference>
<accession>A0A2S4JG57</accession>
<protein>
    <recommendedName>
        <fullName evidence="8">Phosphoglucomutase</fullName>
    </recommendedName>
</protein>
<proteinExistence type="inferred from homology"/>
<evidence type="ECO:0000313" key="6">
    <source>
        <dbReference type="EMBL" id="POQ98544.1"/>
    </source>
</evidence>
<evidence type="ECO:0008006" key="8">
    <source>
        <dbReference type="Google" id="ProtNLM"/>
    </source>
</evidence>
<evidence type="ECO:0000259" key="4">
    <source>
        <dbReference type="Pfam" id="PF02878"/>
    </source>
</evidence>
<comment type="caution">
    <text evidence="6">The sequence shown here is derived from an EMBL/GenBank/DDBJ whole genome shotgun (WGS) entry which is preliminary data.</text>
</comment>
<dbReference type="InterPro" id="IPR005844">
    <property type="entry name" value="A-D-PHexomutase_a/b/a-I"/>
</dbReference>
<dbReference type="PANTHER" id="PTHR42946">
    <property type="entry name" value="PHOSPHOHEXOSE MUTASE"/>
    <property type="match status" value="1"/>
</dbReference>
<dbReference type="EMBL" id="LPWH01000122">
    <property type="protein sequence ID" value="POQ98544.1"/>
    <property type="molecule type" value="Genomic_DNA"/>
</dbReference>
<evidence type="ECO:0000313" key="7">
    <source>
        <dbReference type="Proteomes" id="UP000237350"/>
    </source>
</evidence>
<dbReference type="InterPro" id="IPR005846">
    <property type="entry name" value="A-D-PHexomutase_a/b/a-III"/>
</dbReference>
<gene>
    <name evidence="6" type="ORF">AU468_13250</name>
</gene>
<evidence type="ECO:0000256" key="1">
    <source>
        <dbReference type="ARBA" id="ARBA00001946"/>
    </source>
</evidence>
<evidence type="ECO:0000256" key="2">
    <source>
        <dbReference type="ARBA" id="ARBA00010231"/>
    </source>
</evidence>
<feature type="domain" description="Alpha-D-phosphohexomutase alpha/beta/alpha" evidence="5">
    <location>
        <begin position="356"/>
        <end position="447"/>
    </location>
</feature>